<dbReference type="PATRIC" id="fig|54005.3.peg.1035"/>
<accession>A0A133PMX7</accession>
<proteinExistence type="predicted"/>
<comment type="caution">
    <text evidence="5">The sequence shown here is derived from an EMBL/GenBank/DDBJ whole genome shotgun (WGS) entry which is preliminary data.</text>
</comment>
<dbReference type="PANTHER" id="PTHR47893:SF1">
    <property type="entry name" value="REGULATORY PROTEIN PCHR"/>
    <property type="match status" value="1"/>
</dbReference>
<dbReference type="GO" id="GO:0003700">
    <property type="term" value="F:DNA-binding transcription factor activity"/>
    <property type="evidence" value="ECO:0007669"/>
    <property type="project" value="InterPro"/>
</dbReference>
<keyword evidence="1" id="KW-0805">Transcription regulation</keyword>
<dbReference type="Proteomes" id="UP000070174">
    <property type="component" value="Unassembled WGS sequence"/>
</dbReference>
<organism evidence="5">
    <name type="scientific">Peptoniphilus harei</name>
    <dbReference type="NCBI Taxonomy" id="54005"/>
    <lineage>
        <taxon>Bacteria</taxon>
        <taxon>Bacillati</taxon>
        <taxon>Bacillota</taxon>
        <taxon>Tissierellia</taxon>
        <taxon>Tissierellales</taxon>
        <taxon>Peptoniphilaceae</taxon>
        <taxon>Peptoniphilus</taxon>
    </lineage>
</organism>
<dbReference type="InterPro" id="IPR009057">
    <property type="entry name" value="Homeodomain-like_sf"/>
</dbReference>
<dbReference type="EMBL" id="LRQE01000033">
    <property type="protein sequence ID" value="KXA29913.1"/>
    <property type="molecule type" value="Genomic_DNA"/>
</dbReference>
<name>A0A133PMX7_9FIRM</name>
<dbReference type="Gene3D" id="1.10.10.60">
    <property type="entry name" value="Homeodomain-like"/>
    <property type="match status" value="2"/>
</dbReference>
<dbReference type="PANTHER" id="PTHR47893">
    <property type="entry name" value="REGULATORY PROTEIN PCHR"/>
    <property type="match status" value="1"/>
</dbReference>
<dbReference type="InterPro" id="IPR020449">
    <property type="entry name" value="Tscrpt_reg_AraC-type_HTH"/>
</dbReference>
<dbReference type="PROSITE" id="PS00041">
    <property type="entry name" value="HTH_ARAC_FAMILY_1"/>
    <property type="match status" value="1"/>
</dbReference>
<keyword evidence="2" id="KW-0238">DNA-binding</keyword>
<dbReference type="SUPFAM" id="SSF46689">
    <property type="entry name" value="Homeodomain-like"/>
    <property type="match status" value="1"/>
</dbReference>
<keyword evidence="3" id="KW-0804">Transcription</keyword>
<dbReference type="PRINTS" id="PR00032">
    <property type="entry name" value="HTHARAC"/>
</dbReference>
<sequence length="323" mass="37543">MDRTVIDYLTNLVHDAPFIPVPTLSTENKQIFQIDPHFGKGTFRILKFDSHLILILIADFTPNETMEKITKVSEKYLEISQFETESSSFKVGGRKLNNVEKGIYCYLNTEKKTYTYCEANKPVKFTKIILTKEYFDTFLKLKYDDFEYEKAKILNSYLLKTQNSPQLNFIFQQIRESQAEGKILPLYLESKVMELLSIIITELEEKEKNISVVLTKKDKQNLKRAVSAMKKDLSVHIDGLELSKIALMSPARFQLAFRKYYGVPPYEYLKELRLNKALLLLKNPEYKISTIAEKVGYTHTGHFAKIFKSTYGITPSKYRNTIT</sequence>
<dbReference type="AlphaFoldDB" id="A0A133PMX7"/>
<dbReference type="PROSITE" id="PS01124">
    <property type="entry name" value="HTH_ARAC_FAMILY_2"/>
    <property type="match status" value="1"/>
</dbReference>
<dbReference type="SMART" id="SM00342">
    <property type="entry name" value="HTH_ARAC"/>
    <property type="match status" value="1"/>
</dbReference>
<dbReference type="InterPro" id="IPR053142">
    <property type="entry name" value="PchR_regulatory_protein"/>
</dbReference>
<dbReference type="InterPro" id="IPR018060">
    <property type="entry name" value="HTH_AraC"/>
</dbReference>
<dbReference type="InterPro" id="IPR018062">
    <property type="entry name" value="HTH_AraC-typ_CS"/>
</dbReference>
<evidence type="ECO:0000313" key="5">
    <source>
        <dbReference type="EMBL" id="KXA29913.1"/>
    </source>
</evidence>
<dbReference type="RefSeq" id="WP_060800177.1">
    <property type="nucleotide sequence ID" value="NZ_KQ957101.1"/>
</dbReference>
<evidence type="ECO:0000256" key="1">
    <source>
        <dbReference type="ARBA" id="ARBA00023015"/>
    </source>
</evidence>
<evidence type="ECO:0000256" key="3">
    <source>
        <dbReference type="ARBA" id="ARBA00023163"/>
    </source>
</evidence>
<evidence type="ECO:0000313" key="6">
    <source>
        <dbReference type="Proteomes" id="UP000070174"/>
    </source>
</evidence>
<evidence type="ECO:0000259" key="4">
    <source>
        <dbReference type="PROSITE" id="PS01124"/>
    </source>
</evidence>
<gene>
    <name evidence="5" type="ORF">HMPREF3229_01053</name>
</gene>
<dbReference type="GO" id="GO:0043565">
    <property type="term" value="F:sequence-specific DNA binding"/>
    <property type="evidence" value="ECO:0007669"/>
    <property type="project" value="InterPro"/>
</dbReference>
<dbReference type="Pfam" id="PF12833">
    <property type="entry name" value="HTH_18"/>
    <property type="match status" value="1"/>
</dbReference>
<reference evidence="5 6" key="1">
    <citation type="submission" date="2016-01" db="EMBL/GenBank/DDBJ databases">
        <authorList>
            <person name="Oliw E.H."/>
        </authorList>
    </citation>
    <scope>NUCLEOTIDE SEQUENCE [LARGE SCALE GENOMIC DNA]</scope>
    <source>
        <strain evidence="5 6">CMW7756A</strain>
    </source>
</reference>
<evidence type="ECO:0000256" key="2">
    <source>
        <dbReference type="ARBA" id="ARBA00023125"/>
    </source>
</evidence>
<protein>
    <submittedName>
        <fullName evidence="5">Transcriptional regulator, AraC family</fullName>
    </submittedName>
</protein>
<feature type="domain" description="HTH araC/xylS-type" evidence="4">
    <location>
        <begin position="223"/>
        <end position="321"/>
    </location>
</feature>